<feature type="region of interest" description="Disordered" evidence="1">
    <location>
        <begin position="65"/>
        <end position="96"/>
    </location>
</feature>
<dbReference type="EMBL" id="CAJVRL010000038">
    <property type="protein sequence ID" value="CAG8950570.1"/>
    <property type="molecule type" value="Genomic_DNA"/>
</dbReference>
<feature type="compositionally biased region" description="Polar residues" evidence="1">
    <location>
        <begin position="13"/>
        <end position="22"/>
    </location>
</feature>
<evidence type="ECO:0000313" key="3">
    <source>
        <dbReference type="Proteomes" id="UP000696280"/>
    </source>
</evidence>
<evidence type="ECO:0000313" key="2">
    <source>
        <dbReference type="EMBL" id="CAG8950570.1"/>
    </source>
</evidence>
<dbReference type="Proteomes" id="UP000696280">
    <property type="component" value="Unassembled WGS sequence"/>
</dbReference>
<feature type="compositionally biased region" description="Basic and acidic residues" evidence="1">
    <location>
        <begin position="83"/>
        <end position="96"/>
    </location>
</feature>
<proteinExistence type="predicted"/>
<organism evidence="2 3">
    <name type="scientific">Hymenoscyphus fraxineus</name>
    <dbReference type="NCBI Taxonomy" id="746836"/>
    <lineage>
        <taxon>Eukaryota</taxon>
        <taxon>Fungi</taxon>
        <taxon>Dikarya</taxon>
        <taxon>Ascomycota</taxon>
        <taxon>Pezizomycotina</taxon>
        <taxon>Leotiomycetes</taxon>
        <taxon>Helotiales</taxon>
        <taxon>Helotiaceae</taxon>
        <taxon>Hymenoscyphus</taxon>
    </lineage>
</organism>
<reference evidence="2" key="1">
    <citation type="submission" date="2021-07" db="EMBL/GenBank/DDBJ databases">
        <authorList>
            <person name="Durling M."/>
        </authorList>
    </citation>
    <scope>NUCLEOTIDE SEQUENCE</scope>
</reference>
<name>A0A9N9PP12_9HELO</name>
<sequence>MELESAQARKRSTGTQAGTGADSSIPVPVPGRTQRRAAQRNAHHHCCHCGLNRVGVQRLHYHITGSEAQGKARPGNEGWGGDEDGRWEMGDGRWEM</sequence>
<gene>
    <name evidence="2" type="ORF">HYFRA_00002779</name>
</gene>
<keyword evidence="3" id="KW-1185">Reference proteome</keyword>
<protein>
    <submittedName>
        <fullName evidence="2">Uncharacterized protein</fullName>
    </submittedName>
</protein>
<feature type="region of interest" description="Disordered" evidence="1">
    <location>
        <begin position="1"/>
        <end position="39"/>
    </location>
</feature>
<accession>A0A9N9PP12</accession>
<evidence type="ECO:0000256" key="1">
    <source>
        <dbReference type="SAM" id="MobiDB-lite"/>
    </source>
</evidence>
<comment type="caution">
    <text evidence="2">The sequence shown here is derived from an EMBL/GenBank/DDBJ whole genome shotgun (WGS) entry which is preliminary data.</text>
</comment>
<dbReference type="AlphaFoldDB" id="A0A9N9PP12"/>